<proteinExistence type="predicted"/>
<protein>
    <submittedName>
        <fullName evidence="1">Uncharacterized protein</fullName>
    </submittedName>
</protein>
<name>A0A8X6NEW4_NEPPI</name>
<comment type="caution">
    <text evidence="1">The sequence shown here is derived from an EMBL/GenBank/DDBJ whole genome shotgun (WGS) entry which is preliminary data.</text>
</comment>
<reference evidence="1" key="1">
    <citation type="submission" date="2020-08" db="EMBL/GenBank/DDBJ databases">
        <title>Multicomponent nature underlies the extraordinary mechanical properties of spider dragline silk.</title>
        <authorList>
            <person name="Kono N."/>
            <person name="Nakamura H."/>
            <person name="Mori M."/>
            <person name="Yoshida Y."/>
            <person name="Ohtoshi R."/>
            <person name="Malay A.D."/>
            <person name="Moran D.A.P."/>
            <person name="Tomita M."/>
            <person name="Numata K."/>
            <person name="Arakawa K."/>
        </authorList>
    </citation>
    <scope>NUCLEOTIDE SEQUENCE</scope>
</reference>
<keyword evidence="2" id="KW-1185">Reference proteome</keyword>
<evidence type="ECO:0000313" key="2">
    <source>
        <dbReference type="Proteomes" id="UP000887013"/>
    </source>
</evidence>
<dbReference type="AlphaFoldDB" id="A0A8X6NEW4"/>
<evidence type="ECO:0000313" key="1">
    <source>
        <dbReference type="EMBL" id="GFT10057.1"/>
    </source>
</evidence>
<dbReference type="EMBL" id="BMAW01103630">
    <property type="protein sequence ID" value="GFT10057.1"/>
    <property type="molecule type" value="Genomic_DNA"/>
</dbReference>
<sequence length="97" mass="11165">MAHLSRLLSVRYLHETLKAWSVRLACGFRRSRMDHCQGLLRHRSRFACPAPPVQLLLHVTYTTVPNGRLTIDEIFSERSKFGHCPVGSVDCFVQCPW</sequence>
<dbReference type="Proteomes" id="UP000887013">
    <property type="component" value="Unassembled WGS sequence"/>
</dbReference>
<gene>
    <name evidence="1" type="ORF">NPIL_165581</name>
</gene>
<organism evidence="1 2">
    <name type="scientific">Nephila pilipes</name>
    <name type="common">Giant wood spider</name>
    <name type="synonym">Nephila maculata</name>
    <dbReference type="NCBI Taxonomy" id="299642"/>
    <lineage>
        <taxon>Eukaryota</taxon>
        <taxon>Metazoa</taxon>
        <taxon>Ecdysozoa</taxon>
        <taxon>Arthropoda</taxon>
        <taxon>Chelicerata</taxon>
        <taxon>Arachnida</taxon>
        <taxon>Araneae</taxon>
        <taxon>Araneomorphae</taxon>
        <taxon>Entelegynae</taxon>
        <taxon>Araneoidea</taxon>
        <taxon>Nephilidae</taxon>
        <taxon>Nephila</taxon>
    </lineage>
</organism>
<accession>A0A8X6NEW4</accession>